<protein>
    <submittedName>
        <fullName evidence="2">Uncharacterized protein</fullName>
    </submittedName>
</protein>
<evidence type="ECO:0000313" key="3">
    <source>
        <dbReference type="Proteomes" id="UP000224006"/>
    </source>
</evidence>
<dbReference type="RefSeq" id="XP_029220998.1">
    <property type="nucleotide sequence ID" value="XM_029362033.1"/>
</dbReference>
<gene>
    <name evidence="2" type="ORF">BESB_034470</name>
</gene>
<accession>A0A2A9MGE3</accession>
<dbReference type="VEuPathDB" id="ToxoDB:BESB_034470"/>
<dbReference type="KEGG" id="bbes:BESB_034470"/>
<dbReference type="Proteomes" id="UP000224006">
    <property type="component" value="Chromosome II"/>
</dbReference>
<comment type="caution">
    <text evidence="2">The sequence shown here is derived from an EMBL/GenBank/DDBJ whole genome shotgun (WGS) entry which is preliminary data.</text>
</comment>
<keyword evidence="1" id="KW-0732">Signal</keyword>
<proteinExistence type="predicted"/>
<sequence>MARLYFQSVAPLFCLLLALVYRADALRDSSFSNRIESVIRMEGDQEAAPSIAAEMPVVSFVEIEEKYPGLTVAEMTGLPVEEACACMVNQKCSPDN</sequence>
<keyword evidence="3" id="KW-1185">Reference proteome</keyword>
<dbReference type="AlphaFoldDB" id="A0A2A9MGE3"/>
<dbReference type="EMBL" id="NWUJ01000002">
    <property type="protein sequence ID" value="PFH36989.1"/>
    <property type="molecule type" value="Genomic_DNA"/>
</dbReference>
<feature type="signal peptide" evidence="1">
    <location>
        <begin position="1"/>
        <end position="25"/>
    </location>
</feature>
<reference evidence="2 3" key="1">
    <citation type="submission" date="2017-09" db="EMBL/GenBank/DDBJ databases">
        <title>Genome sequencing of Besnoitia besnoiti strain Bb-Ger1.</title>
        <authorList>
            <person name="Schares G."/>
            <person name="Venepally P."/>
            <person name="Lorenzi H.A."/>
        </authorList>
    </citation>
    <scope>NUCLEOTIDE SEQUENCE [LARGE SCALE GENOMIC DNA]</scope>
    <source>
        <strain evidence="2 3">Bb-Ger1</strain>
    </source>
</reference>
<evidence type="ECO:0000313" key="2">
    <source>
        <dbReference type="EMBL" id="PFH36989.1"/>
    </source>
</evidence>
<organism evidence="2 3">
    <name type="scientific">Besnoitia besnoiti</name>
    <name type="common">Apicomplexan protozoan</name>
    <dbReference type="NCBI Taxonomy" id="94643"/>
    <lineage>
        <taxon>Eukaryota</taxon>
        <taxon>Sar</taxon>
        <taxon>Alveolata</taxon>
        <taxon>Apicomplexa</taxon>
        <taxon>Conoidasida</taxon>
        <taxon>Coccidia</taxon>
        <taxon>Eucoccidiorida</taxon>
        <taxon>Eimeriorina</taxon>
        <taxon>Sarcocystidae</taxon>
        <taxon>Besnoitia</taxon>
    </lineage>
</organism>
<evidence type="ECO:0000256" key="1">
    <source>
        <dbReference type="SAM" id="SignalP"/>
    </source>
</evidence>
<dbReference type="GeneID" id="40308428"/>
<name>A0A2A9MGE3_BESBE</name>
<feature type="chain" id="PRO_5012270346" evidence="1">
    <location>
        <begin position="26"/>
        <end position="96"/>
    </location>
</feature>